<comment type="caution">
    <text evidence="11">The sequence shown here is derived from an EMBL/GenBank/DDBJ whole genome shotgun (WGS) entry which is preliminary data.</text>
</comment>
<evidence type="ECO:0000256" key="8">
    <source>
        <dbReference type="ARBA" id="ARBA00023196"/>
    </source>
</evidence>
<dbReference type="HAMAP" id="MF_00815">
    <property type="entry name" value="ATP_synth_gamma_bact"/>
    <property type="match status" value="1"/>
</dbReference>
<dbReference type="CDD" id="cd12151">
    <property type="entry name" value="F1-ATPase_gamma"/>
    <property type="match status" value="1"/>
</dbReference>
<dbReference type="PANTHER" id="PTHR11693">
    <property type="entry name" value="ATP SYNTHASE GAMMA CHAIN"/>
    <property type="match status" value="1"/>
</dbReference>
<keyword evidence="8 10" id="KW-0139">CF(1)</keyword>
<dbReference type="GO" id="GO:0046933">
    <property type="term" value="F:proton-transporting ATP synthase activity, rotational mechanism"/>
    <property type="evidence" value="ECO:0007669"/>
    <property type="project" value="UniProtKB-UniRule"/>
</dbReference>
<dbReference type="GO" id="GO:0045259">
    <property type="term" value="C:proton-transporting ATP synthase complex"/>
    <property type="evidence" value="ECO:0007669"/>
    <property type="project" value="UniProtKB-KW"/>
</dbReference>
<dbReference type="InterPro" id="IPR035968">
    <property type="entry name" value="ATP_synth_F1_ATPase_gsu"/>
</dbReference>
<comment type="similarity">
    <text evidence="3 10">Belongs to the ATPase gamma chain family.</text>
</comment>
<dbReference type="PANTHER" id="PTHR11693:SF22">
    <property type="entry name" value="ATP SYNTHASE SUBUNIT GAMMA, MITOCHONDRIAL"/>
    <property type="match status" value="1"/>
</dbReference>
<reference evidence="11 12" key="1">
    <citation type="journal article" date="2016" name="Nat. Commun.">
        <title>Thousands of microbial genomes shed light on interconnected biogeochemical processes in an aquifer system.</title>
        <authorList>
            <person name="Anantharaman K."/>
            <person name="Brown C.T."/>
            <person name="Hug L.A."/>
            <person name="Sharon I."/>
            <person name="Castelle C.J."/>
            <person name="Probst A.J."/>
            <person name="Thomas B.C."/>
            <person name="Singh A."/>
            <person name="Wilkins M.J."/>
            <person name="Karaoz U."/>
            <person name="Brodie E.L."/>
            <person name="Williams K.H."/>
            <person name="Hubbard S.S."/>
            <person name="Banfield J.F."/>
        </authorList>
    </citation>
    <scope>NUCLEOTIDE SEQUENCE [LARGE SCALE GENOMIC DNA]</scope>
</reference>
<evidence type="ECO:0000256" key="9">
    <source>
        <dbReference type="ARBA" id="ARBA00023310"/>
    </source>
</evidence>
<organism evidence="11 12">
    <name type="scientific">Candidatus Chisholmbacteria bacterium RIFCSPLOWO2_01_FULL_49_14</name>
    <dbReference type="NCBI Taxonomy" id="1797593"/>
    <lineage>
        <taxon>Bacteria</taxon>
        <taxon>Candidatus Chisholmiibacteriota</taxon>
    </lineage>
</organism>
<accession>A0A1G1W1A4</accession>
<evidence type="ECO:0000256" key="5">
    <source>
        <dbReference type="ARBA" id="ARBA00022781"/>
    </source>
</evidence>
<dbReference type="Gene3D" id="1.10.287.80">
    <property type="entry name" value="ATP synthase, gamma subunit, helix hairpin domain"/>
    <property type="match status" value="2"/>
</dbReference>
<proteinExistence type="inferred from homology"/>
<comment type="function">
    <text evidence="1 10">Produces ATP from ADP in the presence of a proton gradient across the membrane. The gamma chain is believed to be important in regulating ATPase activity and the flow of protons through the CF(0) complex.</text>
</comment>
<dbReference type="GO" id="GO:0005524">
    <property type="term" value="F:ATP binding"/>
    <property type="evidence" value="ECO:0007669"/>
    <property type="project" value="UniProtKB-UniRule"/>
</dbReference>
<evidence type="ECO:0000256" key="10">
    <source>
        <dbReference type="HAMAP-Rule" id="MF_00815"/>
    </source>
</evidence>
<evidence type="ECO:0000256" key="1">
    <source>
        <dbReference type="ARBA" id="ARBA00003456"/>
    </source>
</evidence>
<evidence type="ECO:0000256" key="2">
    <source>
        <dbReference type="ARBA" id="ARBA00004170"/>
    </source>
</evidence>
<sequence length="303" mass="34553">MATSVKTVKRRIRSAKNIKQITKAMEMVSASKMRRAQEKALTARPYSQKIREILSDLSGQVDTKRHPMLSQPKSEKGVVGVIIASSDRGLCGALNTNLFRSLEEFKTMVGRERPEEILDFEFITVGKKAREYVLQTGQMLHAEFTNFPERPHFDDVLPIARLAIDGFMSGKFREIFLLYTAFITTLQQEVNFYRLLPIESRKISSSGQQLPKKPYREYIFEPGVEEVIDALLPHYIEIQVFQTILEALASEHSARMVSMRNASDNATEIIADLTLLHNKQRQQAITNEISDLITSRMAVTQEE</sequence>
<keyword evidence="6 10" id="KW-0406">Ion transport</keyword>
<protein>
    <recommendedName>
        <fullName evidence="10">ATP synthase gamma chain</fullName>
    </recommendedName>
    <alternativeName>
        <fullName evidence="10">ATP synthase F1 sector gamma subunit</fullName>
    </alternativeName>
    <alternativeName>
        <fullName evidence="10">F-ATPase gamma subunit</fullName>
    </alternativeName>
</protein>
<evidence type="ECO:0000256" key="7">
    <source>
        <dbReference type="ARBA" id="ARBA00023136"/>
    </source>
</evidence>
<evidence type="ECO:0000313" key="12">
    <source>
        <dbReference type="Proteomes" id="UP000176723"/>
    </source>
</evidence>
<dbReference type="GO" id="GO:0005886">
    <property type="term" value="C:plasma membrane"/>
    <property type="evidence" value="ECO:0007669"/>
    <property type="project" value="UniProtKB-SubCell"/>
</dbReference>
<comment type="subunit">
    <text evidence="10">F-type ATPases have 2 components, CF(1) - the catalytic core - and CF(0) - the membrane proton channel. CF(1) has five subunits: alpha(3), beta(3), gamma(1), delta(1), epsilon(1). CF(0) has three main subunits: a, b and c.</text>
</comment>
<evidence type="ECO:0000256" key="6">
    <source>
        <dbReference type="ARBA" id="ARBA00023065"/>
    </source>
</evidence>
<dbReference type="Gene3D" id="3.40.1380.10">
    <property type="match status" value="1"/>
</dbReference>
<gene>
    <name evidence="10" type="primary">atpG</name>
    <name evidence="11" type="ORF">A3A65_00410</name>
</gene>
<dbReference type="Pfam" id="PF00231">
    <property type="entry name" value="ATP-synt"/>
    <property type="match status" value="1"/>
</dbReference>
<dbReference type="InterPro" id="IPR000131">
    <property type="entry name" value="ATP_synth_F1_gsu"/>
</dbReference>
<dbReference type="Proteomes" id="UP000176723">
    <property type="component" value="Unassembled WGS sequence"/>
</dbReference>
<keyword evidence="7 10" id="KW-0472">Membrane</keyword>
<dbReference type="GO" id="GO:0042777">
    <property type="term" value="P:proton motive force-driven plasma membrane ATP synthesis"/>
    <property type="evidence" value="ECO:0007669"/>
    <property type="project" value="UniProtKB-UniRule"/>
</dbReference>
<keyword evidence="5 10" id="KW-0375">Hydrogen ion transport</keyword>
<evidence type="ECO:0000256" key="4">
    <source>
        <dbReference type="ARBA" id="ARBA00022448"/>
    </source>
</evidence>
<dbReference type="EMBL" id="MHCL01000011">
    <property type="protein sequence ID" value="OGY21465.1"/>
    <property type="molecule type" value="Genomic_DNA"/>
</dbReference>
<dbReference type="NCBIfam" id="TIGR01146">
    <property type="entry name" value="ATPsyn_F1gamma"/>
    <property type="match status" value="1"/>
</dbReference>
<name>A0A1G1W1A4_9BACT</name>
<dbReference type="SUPFAM" id="SSF52943">
    <property type="entry name" value="ATP synthase (F1-ATPase), gamma subunit"/>
    <property type="match status" value="1"/>
</dbReference>
<keyword evidence="4 10" id="KW-0813">Transport</keyword>
<dbReference type="AlphaFoldDB" id="A0A1G1W1A4"/>
<keyword evidence="10" id="KW-1003">Cell membrane</keyword>
<dbReference type="PRINTS" id="PR00126">
    <property type="entry name" value="ATPASEGAMMA"/>
</dbReference>
<comment type="subcellular location">
    <subcellularLocation>
        <location evidence="10">Cell membrane</location>
        <topology evidence="10">Peripheral membrane protein</topology>
    </subcellularLocation>
    <subcellularLocation>
        <location evidence="2">Membrane</location>
        <topology evidence="2">Peripheral membrane protein</topology>
    </subcellularLocation>
</comment>
<evidence type="ECO:0000256" key="3">
    <source>
        <dbReference type="ARBA" id="ARBA00007681"/>
    </source>
</evidence>
<evidence type="ECO:0000313" key="11">
    <source>
        <dbReference type="EMBL" id="OGY21465.1"/>
    </source>
</evidence>
<keyword evidence="9 10" id="KW-0066">ATP synthesis</keyword>
<dbReference type="STRING" id="1797593.A3A65_00410"/>